<feature type="transmembrane region" description="Helical" evidence="2">
    <location>
        <begin position="341"/>
        <end position="359"/>
    </location>
</feature>
<dbReference type="EMBL" id="BNBO01000011">
    <property type="protein sequence ID" value="GHH68768.1"/>
    <property type="molecule type" value="Genomic_DNA"/>
</dbReference>
<dbReference type="RefSeq" id="WP_190210986.1">
    <property type="nucleotide sequence ID" value="NZ_BNBO01000011.1"/>
</dbReference>
<reference evidence="4" key="2">
    <citation type="submission" date="2020-09" db="EMBL/GenBank/DDBJ databases">
        <authorList>
            <person name="Sun Q."/>
            <person name="Ohkuma M."/>
        </authorList>
    </citation>
    <scope>NUCLEOTIDE SEQUENCE</scope>
    <source>
        <strain evidence="4">JCM 4646</strain>
    </source>
</reference>
<evidence type="ECO:0000256" key="1">
    <source>
        <dbReference type="SAM" id="MobiDB-lite"/>
    </source>
</evidence>
<comment type="caution">
    <text evidence="4">The sequence shown here is derived from an EMBL/GenBank/DDBJ whole genome shotgun (WGS) entry which is preliminary data.</text>
</comment>
<proteinExistence type="predicted"/>
<gene>
    <name evidence="4" type="ORF">GCM10018781_26360</name>
</gene>
<dbReference type="NCBIfam" id="TIGR01167">
    <property type="entry name" value="LPXTG_anchor"/>
    <property type="match status" value="1"/>
</dbReference>
<dbReference type="AlphaFoldDB" id="A0A919FMI4"/>
<organism evidence="4 5">
    <name type="scientific">Kitasatospora indigofera</name>
    <dbReference type="NCBI Taxonomy" id="67307"/>
    <lineage>
        <taxon>Bacteria</taxon>
        <taxon>Bacillati</taxon>
        <taxon>Actinomycetota</taxon>
        <taxon>Actinomycetes</taxon>
        <taxon>Kitasatosporales</taxon>
        <taxon>Streptomycetaceae</taxon>
        <taxon>Kitasatospora</taxon>
    </lineage>
</organism>
<evidence type="ECO:0000256" key="3">
    <source>
        <dbReference type="SAM" id="SignalP"/>
    </source>
</evidence>
<dbReference type="GeneID" id="95353091"/>
<name>A0A919FMI4_9ACTN</name>
<sequence>MSIRRSLALAGSVALASSIVLGGAQGALAVGSASPSATAAAQAEKAGHKILDLSVKGVPNEFFAGGEAREFTFTIDNSTGHDFAFVPLLKFKDSKGKLHAADFKAEYQLPKTTAWLPTVPPPGVDTSGDDAGLTALAALTPEGELTDDSVLYVAKGTNVTIKVRVAFTKDAPLGKAAVVPVVVSAELDDTTHEPNGDGVWSCDQIKGAGFTIKAPKPVPSPSASTTKPSTSPSPSATVTTSPSATTSPSTSASPSASATATQSSTPTTPATTAATSPAASTSAPVPSASATDSTPVDFPVNVPTVTPPKITDAAVSKAKAKADAAGKDLAATGGGSDSTPIAIAGGAVLAAGIGTLVVLRRRKTTQGS</sequence>
<reference evidence="4" key="1">
    <citation type="journal article" date="2014" name="Int. J. Syst. Evol. Microbiol.">
        <title>Complete genome sequence of Corynebacterium casei LMG S-19264T (=DSM 44701T), isolated from a smear-ripened cheese.</title>
        <authorList>
            <consortium name="US DOE Joint Genome Institute (JGI-PGF)"/>
            <person name="Walter F."/>
            <person name="Albersmeier A."/>
            <person name="Kalinowski J."/>
            <person name="Ruckert C."/>
        </authorList>
    </citation>
    <scope>NUCLEOTIDE SEQUENCE</scope>
    <source>
        <strain evidence="4">JCM 4646</strain>
    </source>
</reference>
<evidence type="ECO:0000313" key="5">
    <source>
        <dbReference type="Proteomes" id="UP000617734"/>
    </source>
</evidence>
<keyword evidence="3" id="KW-0732">Signal</keyword>
<evidence type="ECO:0000256" key="2">
    <source>
        <dbReference type="SAM" id="Phobius"/>
    </source>
</evidence>
<keyword evidence="2" id="KW-0812">Transmembrane</keyword>
<feature type="compositionally biased region" description="Low complexity" evidence="1">
    <location>
        <begin position="221"/>
        <end position="295"/>
    </location>
</feature>
<keyword evidence="2" id="KW-0472">Membrane</keyword>
<feature type="region of interest" description="Disordered" evidence="1">
    <location>
        <begin position="211"/>
        <end position="300"/>
    </location>
</feature>
<dbReference type="Proteomes" id="UP000617734">
    <property type="component" value="Unassembled WGS sequence"/>
</dbReference>
<protein>
    <recommendedName>
        <fullName evidence="6">Gram-positive cocci surface proteins LPxTG domain-containing protein</fullName>
    </recommendedName>
</protein>
<accession>A0A919FMI4</accession>
<feature type="chain" id="PRO_5039563832" description="Gram-positive cocci surface proteins LPxTG domain-containing protein" evidence="3">
    <location>
        <begin position="30"/>
        <end position="368"/>
    </location>
</feature>
<feature type="signal peptide" evidence="3">
    <location>
        <begin position="1"/>
        <end position="29"/>
    </location>
</feature>
<evidence type="ECO:0008006" key="6">
    <source>
        <dbReference type="Google" id="ProtNLM"/>
    </source>
</evidence>
<keyword evidence="2" id="KW-1133">Transmembrane helix</keyword>
<evidence type="ECO:0000313" key="4">
    <source>
        <dbReference type="EMBL" id="GHH68768.1"/>
    </source>
</evidence>
<keyword evidence="5" id="KW-1185">Reference proteome</keyword>